<dbReference type="OrthoDB" id="2453019at2"/>
<feature type="transmembrane region" description="Helical" evidence="1">
    <location>
        <begin position="62"/>
        <end position="82"/>
    </location>
</feature>
<reference evidence="2 3" key="1">
    <citation type="submission" date="2018-04" db="EMBL/GenBank/DDBJ databases">
        <title>Camelliibacillus theae gen. nov., sp. nov., isolated from Pu'er tea.</title>
        <authorList>
            <person name="Niu L."/>
        </authorList>
    </citation>
    <scope>NUCLEOTIDE SEQUENCE [LARGE SCALE GENOMIC DNA]</scope>
    <source>
        <strain evidence="2 3">T8</strain>
    </source>
</reference>
<evidence type="ECO:0000313" key="3">
    <source>
        <dbReference type="Proteomes" id="UP000245998"/>
    </source>
</evidence>
<evidence type="ECO:0000256" key="1">
    <source>
        <dbReference type="SAM" id="Phobius"/>
    </source>
</evidence>
<comment type="caution">
    <text evidence="2">The sequence shown here is derived from an EMBL/GenBank/DDBJ whole genome shotgun (WGS) entry which is preliminary data.</text>
</comment>
<keyword evidence="3" id="KW-1185">Reference proteome</keyword>
<feature type="transmembrane region" description="Helical" evidence="1">
    <location>
        <begin position="6"/>
        <end position="24"/>
    </location>
</feature>
<evidence type="ECO:0008006" key="4">
    <source>
        <dbReference type="Google" id="ProtNLM"/>
    </source>
</evidence>
<keyword evidence="1" id="KW-0812">Transmembrane</keyword>
<gene>
    <name evidence="2" type="ORF">DCC39_09810</name>
</gene>
<dbReference type="InterPro" id="IPR025618">
    <property type="entry name" value="YtpI"/>
</dbReference>
<dbReference type="Pfam" id="PF14007">
    <property type="entry name" value="YtpI"/>
    <property type="match status" value="1"/>
</dbReference>
<dbReference type="Proteomes" id="UP000245998">
    <property type="component" value="Unassembled WGS sequence"/>
</dbReference>
<evidence type="ECO:0000313" key="2">
    <source>
        <dbReference type="EMBL" id="PWA11125.1"/>
    </source>
</evidence>
<keyword evidence="1" id="KW-1133">Transmembrane helix</keyword>
<accession>A0A2U1K1J6</accession>
<organism evidence="2 3">
    <name type="scientific">Pueribacillus theae</name>
    <dbReference type="NCBI Taxonomy" id="2171751"/>
    <lineage>
        <taxon>Bacteria</taxon>
        <taxon>Bacillati</taxon>
        <taxon>Bacillota</taxon>
        <taxon>Bacilli</taxon>
        <taxon>Bacillales</taxon>
        <taxon>Bacillaceae</taxon>
        <taxon>Pueribacillus</taxon>
    </lineage>
</organism>
<protein>
    <recommendedName>
        <fullName evidence="4">YtpI-like protein</fullName>
    </recommendedName>
</protein>
<dbReference type="EMBL" id="QCZG01000018">
    <property type="protein sequence ID" value="PWA11125.1"/>
    <property type="molecule type" value="Genomic_DNA"/>
</dbReference>
<proteinExistence type="predicted"/>
<name>A0A2U1K1J6_9BACI</name>
<feature type="transmembrane region" description="Helical" evidence="1">
    <location>
        <begin position="36"/>
        <end position="56"/>
    </location>
</feature>
<keyword evidence="1" id="KW-0472">Membrane</keyword>
<dbReference type="AlphaFoldDB" id="A0A2U1K1J6"/>
<dbReference type="RefSeq" id="WP_116554720.1">
    <property type="nucleotide sequence ID" value="NZ_QCZG01000018.1"/>
</dbReference>
<sequence>MPTLAILIVISIMFYFFYKVKSFRTKAPAEKSWINTKANIAIGNFLLFFGLNQIFIYYNSTITIIVGSVFILLGLANIILGYRAYRYYLPIAIEEAAQNKER</sequence>